<evidence type="ECO:0000313" key="1">
    <source>
        <dbReference type="EMBL" id="GIH05212.1"/>
    </source>
</evidence>
<name>A0A8J3Q8L1_9ACTN</name>
<gene>
    <name evidence="1" type="ORF">Rhe02_32790</name>
</gene>
<reference evidence="1" key="1">
    <citation type="submission" date="2021-01" db="EMBL/GenBank/DDBJ databases">
        <title>Whole genome shotgun sequence of Rhizocola hellebori NBRC 109834.</title>
        <authorList>
            <person name="Komaki H."/>
            <person name="Tamura T."/>
        </authorList>
    </citation>
    <scope>NUCLEOTIDE SEQUENCE</scope>
    <source>
        <strain evidence="1">NBRC 109834</strain>
    </source>
</reference>
<dbReference type="EMBL" id="BONY01000017">
    <property type="protein sequence ID" value="GIH05212.1"/>
    <property type="molecule type" value="Genomic_DNA"/>
</dbReference>
<dbReference type="Proteomes" id="UP000612899">
    <property type="component" value="Unassembled WGS sequence"/>
</dbReference>
<sequence>MLAVARLDPSGRVPAKGVLSALGWKPGQRLEITACRTAILITAAEVGRHVVGGRGEVAVPVAARRWCAIAPGALVLLAALPARAVLVVHPMSTVTCLLHRVHTRLLREHDAR</sequence>
<proteinExistence type="predicted"/>
<comment type="caution">
    <text evidence="1">The sequence shown here is derived from an EMBL/GenBank/DDBJ whole genome shotgun (WGS) entry which is preliminary data.</text>
</comment>
<dbReference type="AlphaFoldDB" id="A0A8J3Q8L1"/>
<protein>
    <submittedName>
        <fullName evidence="1">Uncharacterized protein</fullName>
    </submittedName>
</protein>
<keyword evidence="2" id="KW-1185">Reference proteome</keyword>
<organism evidence="1 2">
    <name type="scientific">Rhizocola hellebori</name>
    <dbReference type="NCBI Taxonomy" id="1392758"/>
    <lineage>
        <taxon>Bacteria</taxon>
        <taxon>Bacillati</taxon>
        <taxon>Actinomycetota</taxon>
        <taxon>Actinomycetes</taxon>
        <taxon>Micromonosporales</taxon>
        <taxon>Micromonosporaceae</taxon>
        <taxon>Rhizocola</taxon>
    </lineage>
</organism>
<accession>A0A8J3Q8L1</accession>
<dbReference type="RefSeq" id="WP_203909073.1">
    <property type="nucleotide sequence ID" value="NZ_BONY01000017.1"/>
</dbReference>
<evidence type="ECO:0000313" key="2">
    <source>
        <dbReference type="Proteomes" id="UP000612899"/>
    </source>
</evidence>